<dbReference type="Proteomes" id="UP000593802">
    <property type="component" value="Chromosome"/>
</dbReference>
<dbReference type="SUPFAM" id="SSF111074">
    <property type="entry name" value="Bacillus phage protein"/>
    <property type="match status" value="1"/>
</dbReference>
<organism evidence="2 3">
    <name type="scientific">Effusibacillus dendaii</name>
    <dbReference type="NCBI Taxonomy" id="2743772"/>
    <lineage>
        <taxon>Bacteria</taxon>
        <taxon>Bacillati</taxon>
        <taxon>Bacillota</taxon>
        <taxon>Bacilli</taxon>
        <taxon>Bacillales</taxon>
        <taxon>Alicyclobacillaceae</taxon>
        <taxon>Effusibacillus</taxon>
    </lineage>
</organism>
<evidence type="ECO:0000313" key="3">
    <source>
        <dbReference type="Proteomes" id="UP000593802"/>
    </source>
</evidence>
<dbReference type="AlphaFoldDB" id="A0A7I8D8P2"/>
<dbReference type="InterPro" id="IPR028985">
    <property type="entry name" value="Bacillus_phage_prot-like"/>
</dbReference>
<accession>A0A7I8D8P2</accession>
<dbReference type="InterPro" id="IPR041270">
    <property type="entry name" value="Phage_ABA_S"/>
</dbReference>
<dbReference type="Gene3D" id="3.30.2120.10">
    <property type="entry name" value="Bacillus phage protein-like"/>
    <property type="match status" value="1"/>
</dbReference>
<keyword evidence="3" id="KW-1185">Reference proteome</keyword>
<gene>
    <name evidence="2" type="ORF">skT53_14790</name>
</gene>
<name>A0A7I8D8P2_9BACL</name>
<dbReference type="RefSeq" id="WP_200760492.1">
    <property type="nucleotide sequence ID" value="NZ_AP023366.1"/>
</dbReference>
<proteinExistence type="predicted"/>
<sequence length="121" mass="13843">MTNREIDVLIEKYIFGHEKIVCRHAEDDYHVLIESDGWDVLIPLRYFTESISDAWQVLEKLKNDGYGINLYGQDGFKWQVQLYEGRTYGAIVTFDELIEHTSAPMAICLAALKSVGVEIAT</sequence>
<evidence type="ECO:0000259" key="1">
    <source>
        <dbReference type="Pfam" id="PF18066"/>
    </source>
</evidence>
<protein>
    <recommendedName>
        <fullName evidence="1">Phage ABA sandwich domain-containing protein</fullName>
    </recommendedName>
</protein>
<reference evidence="2 3" key="1">
    <citation type="submission" date="2020-08" db="EMBL/GenBank/DDBJ databases">
        <title>Complete Genome Sequence of Effusibacillus dendaii Strain skT53, Isolated from Farmland soil.</title>
        <authorList>
            <person name="Konishi T."/>
            <person name="Kawasaki H."/>
        </authorList>
    </citation>
    <scope>NUCLEOTIDE SEQUENCE [LARGE SCALE GENOMIC DNA]</scope>
    <source>
        <strain evidence="3">skT53</strain>
    </source>
</reference>
<evidence type="ECO:0000313" key="2">
    <source>
        <dbReference type="EMBL" id="BCJ86494.1"/>
    </source>
</evidence>
<dbReference type="EMBL" id="AP023366">
    <property type="protein sequence ID" value="BCJ86494.1"/>
    <property type="molecule type" value="Genomic_DNA"/>
</dbReference>
<dbReference type="KEGG" id="eff:skT53_14790"/>
<feature type="domain" description="Phage ABA sandwich" evidence="1">
    <location>
        <begin position="35"/>
        <end position="112"/>
    </location>
</feature>
<dbReference type="Pfam" id="PF18066">
    <property type="entry name" value="Phage_ABA_S"/>
    <property type="match status" value="1"/>
</dbReference>